<keyword evidence="2" id="KW-0378">Hydrolase</keyword>
<dbReference type="AlphaFoldDB" id="A0A517R1T3"/>
<evidence type="ECO:0000313" key="2">
    <source>
        <dbReference type="EMBL" id="QDT37847.1"/>
    </source>
</evidence>
<protein>
    <submittedName>
        <fullName evidence="2">Cyclic di-GMP phosphodiesterase response regulator RpfG</fullName>
        <ecNumber evidence="2">3.1.4.52</ecNumber>
    </submittedName>
</protein>
<dbReference type="PROSITE" id="PS51832">
    <property type="entry name" value="HD_GYP"/>
    <property type="match status" value="1"/>
</dbReference>
<dbReference type="CDD" id="cd00077">
    <property type="entry name" value="HDc"/>
    <property type="match status" value="1"/>
</dbReference>
<organism evidence="2 3">
    <name type="scientific">Stratiformator vulcanicus</name>
    <dbReference type="NCBI Taxonomy" id="2527980"/>
    <lineage>
        <taxon>Bacteria</taxon>
        <taxon>Pseudomonadati</taxon>
        <taxon>Planctomycetota</taxon>
        <taxon>Planctomycetia</taxon>
        <taxon>Planctomycetales</taxon>
        <taxon>Planctomycetaceae</taxon>
        <taxon>Stratiformator</taxon>
    </lineage>
</organism>
<keyword evidence="3" id="KW-1185">Reference proteome</keyword>
<dbReference type="KEGG" id="svp:Pan189_22290"/>
<feature type="domain" description="HD-GYP" evidence="1">
    <location>
        <begin position="342"/>
        <end position="537"/>
    </location>
</feature>
<dbReference type="Gene3D" id="3.30.450.40">
    <property type="match status" value="1"/>
</dbReference>
<dbReference type="EMBL" id="CP036268">
    <property type="protein sequence ID" value="QDT37847.1"/>
    <property type="molecule type" value="Genomic_DNA"/>
</dbReference>
<evidence type="ECO:0000313" key="3">
    <source>
        <dbReference type="Proteomes" id="UP000317318"/>
    </source>
</evidence>
<dbReference type="GO" id="GO:0071111">
    <property type="term" value="F:cyclic-guanylate-specific phosphodiesterase activity"/>
    <property type="evidence" value="ECO:0007669"/>
    <property type="project" value="UniProtKB-EC"/>
</dbReference>
<accession>A0A517R1T3</accession>
<dbReference type="InterPro" id="IPR037522">
    <property type="entry name" value="HD_GYP_dom"/>
</dbReference>
<dbReference type="SMART" id="SM00471">
    <property type="entry name" value="HDc"/>
    <property type="match status" value="1"/>
</dbReference>
<proteinExistence type="predicted"/>
<dbReference type="SUPFAM" id="SSF55781">
    <property type="entry name" value="GAF domain-like"/>
    <property type="match status" value="1"/>
</dbReference>
<dbReference type="InterPro" id="IPR003607">
    <property type="entry name" value="HD/PDEase_dom"/>
</dbReference>
<dbReference type="SUPFAM" id="SSF109604">
    <property type="entry name" value="HD-domain/PDEase-like"/>
    <property type="match status" value="1"/>
</dbReference>
<dbReference type="InterPro" id="IPR029016">
    <property type="entry name" value="GAF-like_dom_sf"/>
</dbReference>
<dbReference type="PANTHER" id="PTHR43155">
    <property type="entry name" value="CYCLIC DI-GMP PHOSPHODIESTERASE PA4108-RELATED"/>
    <property type="match status" value="1"/>
</dbReference>
<reference evidence="2 3" key="1">
    <citation type="submission" date="2019-02" db="EMBL/GenBank/DDBJ databases">
        <title>Deep-cultivation of Planctomycetes and their phenomic and genomic characterization uncovers novel biology.</title>
        <authorList>
            <person name="Wiegand S."/>
            <person name="Jogler M."/>
            <person name="Boedeker C."/>
            <person name="Pinto D."/>
            <person name="Vollmers J."/>
            <person name="Rivas-Marin E."/>
            <person name="Kohn T."/>
            <person name="Peeters S.H."/>
            <person name="Heuer A."/>
            <person name="Rast P."/>
            <person name="Oberbeckmann S."/>
            <person name="Bunk B."/>
            <person name="Jeske O."/>
            <person name="Meyerdierks A."/>
            <person name="Storesund J.E."/>
            <person name="Kallscheuer N."/>
            <person name="Luecker S."/>
            <person name="Lage O.M."/>
            <person name="Pohl T."/>
            <person name="Merkel B.J."/>
            <person name="Hornburger P."/>
            <person name="Mueller R.-W."/>
            <person name="Bruemmer F."/>
            <person name="Labrenz M."/>
            <person name="Spormann A.M."/>
            <person name="Op den Camp H."/>
            <person name="Overmann J."/>
            <person name="Amann R."/>
            <person name="Jetten M.S.M."/>
            <person name="Mascher T."/>
            <person name="Medema M.H."/>
            <person name="Devos D.P."/>
            <person name="Kaster A.-K."/>
            <person name="Ovreas L."/>
            <person name="Rohde M."/>
            <person name="Galperin M.Y."/>
            <person name="Jogler C."/>
        </authorList>
    </citation>
    <scope>NUCLEOTIDE SEQUENCE [LARGE SCALE GENOMIC DNA]</scope>
    <source>
        <strain evidence="2 3">Pan189</strain>
    </source>
</reference>
<dbReference type="Pfam" id="PF13487">
    <property type="entry name" value="HD_5"/>
    <property type="match status" value="1"/>
</dbReference>
<evidence type="ECO:0000259" key="1">
    <source>
        <dbReference type="PROSITE" id="PS51832"/>
    </source>
</evidence>
<dbReference type="Proteomes" id="UP000317318">
    <property type="component" value="Chromosome"/>
</dbReference>
<dbReference type="PANTHER" id="PTHR43155:SF2">
    <property type="entry name" value="CYCLIC DI-GMP PHOSPHODIESTERASE PA4108"/>
    <property type="match status" value="1"/>
</dbReference>
<sequence length="554" mass="61721">MPLGTVVRSEISMSDLPAVASEQVAGTVDELRACTGLPFFAVRIDSRCVVEVAGQLPPMIPDCVREELQQLTHPKKWETNAGMVFYAVPFCVENRTRYAALGYIPSAKASVAQVTRCEPPADLIIAGSQAGWSARQLRHFWNECEALSGNVVERLITLAAEHLSGRSARLRLEDELDHVTCQLDHTYEEISLLHDLSRNLQVSQGPTSLADLCVRRLHALVDAGGSLILINDRSRRNLLHSRGVLPFEPRELETLIESFSDVEWSRPLVRNHVGKTLLGADYPRLSNFILVPIQEGQHRKGWVFCCNRTHGQEFGTVEAGFMNSVATILGTHVRNTELYQQNQDLLIGFVRSLVSSLDAKDPYTRGHSERVALIARRIGKHMKLPEGDLRDIYLSGLLHDVGKIGIDDRILRKPGRLTDAEFEAVKAHPTIGYNILKGLSNLQHILPGVRNHHENFDGTGYPDKLAGDDIPLMARILAVADGYDAMGSDRPYRKGMPNQKIEEIFRKGRNEQWDPNVIDAYFACREDILNIYATYSLEAGAPIDGSLSTISLDR</sequence>
<dbReference type="EC" id="3.1.4.52" evidence="2"/>
<dbReference type="OrthoDB" id="9804747at2"/>
<name>A0A517R1T3_9PLAN</name>
<gene>
    <name evidence="2" type="primary">rpfG_3</name>
    <name evidence="2" type="ORF">Pan189_22290</name>
</gene>
<dbReference type="Gene3D" id="1.10.3210.10">
    <property type="entry name" value="Hypothetical protein af1432"/>
    <property type="match status" value="1"/>
</dbReference>